<dbReference type="InterPro" id="IPR036866">
    <property type="entry name" value="RibonucZ/Hydroxyglut_hydro"/>
</dbReference>
<gene>
    <name evidence="1" type="ORF">CES86_3854</name>
</gene>
<organism evidence="1 2">
    <name type="scientific">Brucella lupini</name>
    <dbReference type="NCBI Taxonomy" id="255457"/>
    <lineage>
        <taxon>Bacteria</taxon>
        <taxon>Pseudomonadati</taxon>
        <taxon>Pseudomonadota</taxon>
        <taxon>Alphaproteobacteria</taxon>
        <taxon>Hyphomicrobiales</taxon>
        <taxon>Brucellaceae</taxon>
        <taxon>Brucella/Ochrobactrum group</taxon>
        <taxon>Brucella</taxon>
    </lineage>
</organism>
<dbReference type="SUPFAM" id="SSF56281">
    <property type="entry name" value="Metallo-hydrolase/oxidoreductase"/>
    <property type="match status" value="1"/>
</dbReference>
<accession>A0A256GHM5</accession>
<dbReference type="GO" id="GO:0004527">
    <property type="term" value="F:exonuclease activity"/>
    <property type="evidence" value="ECO:0007669"/>
    <property type="project" value="UniProtKB-KW"/>
</dbReference>
<dbReference type="Proteomes" id="UP000216363">
    <property type="component" value="Unassembled WGS sequence"/>
</dbReference>
<dbReference type="Gene3D" id="3.60.15.10">
    <property type="entry name" value="Ribonuclease Z/Hydroxyacylglutathione hydrolase-like"/>
    <property type="match status" value="1"/>
</dbReference>
<reference evidence="1 2" key="1">
    <citation type="submission" date="2017-07" db="EMBL/GenBank/DDBJ databases">
        <title>Draft genome of Ochrobactrum lupini type strain LUP21.</title>
        <authorList>
            <person name="Krzyzanowska D.M."/>
            <person name="Jafra S."/>
        </authorList>
    </citation>
    <scope>NUCLEOTIDE SEQUENCE [LARGE SCALE GENOMIC DNA]</scope>
    <source>
        <strain evidence="1 2">LUP21</strain>
    </source>
</reference>
<name>A0A256GHM5_9HYPH</name>
<dbReference type="AlphaFoldDB" id="A0A256GHM5"/>
<sequence>MLKLKFLGGAGTVTGSKFLLSFNANNILIDCGLFQGLKNLRGWRRLNRLRTS</sequence>
<protein>
    <submittedName>
        <fullName evidence="1">Putative exonuclease of the beta-lactamase fold involved in RNA processing domain protein</fullName>
    </submittedName>
</protein>
<keyword evidence="1" id="KW-0378">Hydrolase</keyword>
<keyword evidence="1" id="KW-0540">Nuclease</keyword>
<evidence type="ECO:0000313" key="1">
    <source>
        <dbReference type="EMBL" id="OYR26386.1"/>
    </source>
</evidence>
<comment type="caution">
    <text evidence="1">The sequence shown here is derived from an EMBL/GenBank/DDBJ whole genome shotgun (WGS) entry which is preliminary data.</text>
</comment>
<evidence type="ECO:0000313" key="2">
    <source>
        <dbReference type="Proteomes" id="UP000216363"/>
    </source>
</evidence>
<dbReference type="EMBL" id="NNRN01000055">
    <property type="protein sequence ID" value="OYR26386.1"/>
    <property type="molecule type" value="Genomic_DNA"/>
</dbReference>
<proteinExistence type="predicted"/>
<keyword evidence="1" id="KW-0269">Exonuclease</keyword>